<dbReference type="AlphaFoldDB" id="A0A8X6N788"/>
<dbReference type="OrthoDB" id="10015491at2759"/>
<dbReference type="PANTHER" id="PTHR21261:SF15">
    <property type="entry name" value="BEATEN PATH IIIA, ISOFORM D-RELATED"/>
    <property type="match status" value="1"/>
</dbReference>
<dbReference type="Gene3D" id="2.60.40.10">
    <property type="entry name" value="Immunoglobulins"/>
    <property type="match status" value="2"/>
</dbReference>
<dbReference type="InterPro" id="IPR007110">
    <property type="entry name" value="Ig-like_dom"/>
</dbReference>
<sequence>MEMSTFHMTYISAIMTLWEIFTFIILQALVMTKAFRIVMLDVPSPTILGESVELTCSYELDNEQLYSVKWYKNDVEFYRYVPNDWPPGQFLPLPGIRVDLSKSNKNSVYLRHVDLNSSGMYRCEISAEAPSFDTAEAEKEMKVFDKSHFQKVKTNMDIFQIGEQVLPSEGPTLTGGNQEYRIGDTVVVNCTSAKSKPAATLRWYINDELITKGNFEPTTNPRVAASNMQQSENRKKVDFSHFNSEVGPEYETEYSTTRHADGLETSSLGLKFVVTSKHFLNGNMKLKCTATISRIYTMSNEEMVFGGRQQTSGLHISENMSRMRDSATQNPAVRWTVALLASCCLLLYKS</sequence>
<protein>
    <submittedName>
        <fullName evidence="6">Ig-like domain-containing protein</fullName>
    </submittedName>
</protein>
<accession>A0A8X6N788</accession>
<keyword evidence="7" id="KW-1185">Reference proteome</keyword>
<evidence type="ECO:0000256" key="1">
    <source>
        <dbReference type="ARBA" id="ARBA00022692"/>
    </source>
</evidence>
<gene>
    <name evidence="6" type="ORF">NPIL_546101</name>
</gene>
<dbReference type="PROSITE" id="PS50835">
    <property type="entry name" value="IG_LIKE"/>
    <property type="match status" value="1"/>
</dbReference>
<dbReference type="PANTHER" id="PTHR21261">
    <property type="entry name" value="BEAT PROTEIN"/>
    <property type="match status" value="1"/>
</dbReference>
<reference evidence="6" key="1">
    <citation type="submission" date="2020-08" db="EMBL/GenBank/DDBJ databases">
        <title>Multicomponent nature underlies the extraordinary mechanical properties of spider dragline silk.</title>
        <authorList>
            <person name="Kono N."/>
            <person name="Nakamura H."/>
            <person name="Mori M."/>
            <person name="Yoshida Y."/>
            <person name="Ohtoshi R."/>
            <person name="Malay A.D."/>
            <person name="Moran D.A.P."/>
            <person name="Tomita M."/>
            <person name="Numata K."/>
            <person name="Arakawa K."/>
        </authorList>
    </citation>
    <scope>NUCLEOTIDE SEQUENCE</scope>
</reference>
<evidence type="ECO:0000256" key="2">
    <source>
        <dbReference type="ARBA" id="ARBA00022989"/>
    </source>
</evidence>
<organism evidence="6 7">
    <name type="scientific">Nephila pilipes</name>
    <name type="common">Giant wood spider</name>
    <name type="synonym">Nephila maculata</name>
    <dbReference type="NCBI Taxonomy" id="299642"/>
    <lineage>
        <taxon>Eukaryota</taxon>
        <taxon>Metazoa</taxon>
        <taxon>Ecdysozoa</taxon>
        <taxon>Arthropoda</taxon>
        <taxon>Chelicerata</taxon>
        <taxon>Arachnida</taxon>
        <taxon>Araneae</taxon>
        <taxon>Araneomorphae</taxon>
        <taxon>Entelegynae</taxon>
        <taxon>Araneoidea</taxon>
        <taxon>Nephilidae</taxon>
        <taxon>Nephila</taxon>
    </lineage>
</organism>
<proteinExistence type="predicted"/>
<dbReference type="InterPro" id="IPR013106">
    <property type="entry name" value="Ig_V-set"/>
</dbReference>
<evidence type="ECO:0000313" key="6">
    <source>
        <dbReference type="EMBL" id="GFS97619.1"/>
    </source>
</evidence>
<keyword evidence="2 4" id="KW-1133">Transmembrane helix</keyword>
<dbReference type="Proteomes" id="UP000887013">
    <property type="component" value="Unassembled WGS sequence"/>
</dbReference>
<keyword evidence="3" id="KW-1015">Disulfide bond</keyword>
<keyword evidence="4" id="KW-0472">Membrane</keyword>
<dbReference type="Pfam" id="PF08205">
    <property type="entry name" value="C2-set_2"/>
    <property type="match status" value="1"/>
</dbReference>
<evidence type="ECO:0000259" key="5">
    <source>
        <dbReference type="PROSITE" id="PS50835"/>
    </source>
</evidence>
<keyword evidence="1 4" id="KW-0812">Transmembrane</keyword>
<dbReference type="EMBL" id="BMAW01054716">
    <property type="protein sequence ID" value="GFS97619.1"/>
    <property type="molecule type" value="Genomic_DNA"/>
</dbReference>
<evidence type="ECO:0000313" key="7">
    <source>
        <dbReference type="Proteomes" id="UP000887013"/>
    </source>
</evidence>
<dbReference type="Pfam" id="PF07686">
    <property type="entry name" value="V-set"/>
    <property type="match status" value="1"/>
</dbReference>
<feature type="domain" description="Ig-like" evidence="5">
    <location>
        <begin position="49"/>
        <end position="142"/>
    </location>
</feature>
<evidence type="ECO:0000256" key="4">
    <source>
        <dbReference type="SAM" id="Phobius"/>
    </source>
</evidence>
<name>A0A8X6N788_NEPPI</name>
<feature type="transmembrane region" description="Helical" evidence="4">
    <location>
        <begin position="6"/>
        <end position="30"/>
    </location>
</feature>
<dbReference type="InterPro" id="IPR013162">
    <property type="entry name" value="CD80_C2-set"/>
</dbReference>
<dbReference type="InterPro" id="IPR036179">
    <property type="entry name" value="Ig-like_dom_sf"/>
</dbReference>
<dbReference type="SUPFAM" id="SSF48726">
    <property type="entry name" value="Immunoglobulin"/>
    <property type="match status" value="2"/>
</dbReference>
<evidence type="ECO:0000256" key="3">
    <source>
        <dbReference type="ARBA" id="ARBA00023157"/>
    </source>
</evidence>
<dbReference type="InterPro" id="IPR013783">
    <property type="entry name" value="Ig-like_fold"/>
</dbReference>
<dbReference type="FunFam" id="2.60.40.10:FF:000437">
    <property type="entry name" value="Beat-IIIc, isoform A"/>
    <property type="match status" value="1"/>
</dbReference>
<comment type="caution">
    <text evidence="6">The sequence shown here is derived from an EMBL/GenBank/DDBJ whole genome shotgun (WGS) entry which is preliminary data.</text>
</comment>